<reference evidence="2" key="1">
    <citation type="submission" date="2020-10" db="EMBL/GenBank/DDBJ databases">
        <authorList>
            <person name="Muller C M."/>
        </authorList>
    </citation>
    <scope>NUCLEOTIDE SEQUENCE</scope>
    <source>
        <strain evidence="2">THUN-12</strain>
    </source>
</reference>
<dbReference type="Proteomes" id="UP000683417">
    <property type="component" value="Unassembled WGS sequence"/>
</dbReference>
<organism evidence="2 3">
    <name type="scientific">Blumeria graminis f. sp. triticale</name>
    <dbReference type="NCBI Taxonomy" id="1689686"/>
    <lineage>
        <taxon>Eukaryota</taxon>
        <taxon>Fungi</taxon>
        <taxon>Dikarya</taxon>
        <taxon>Ascomycota</taxon>
        <taxon>Pezizomycotina</taxon>
        <taxon>Leotiomycetes</taxon>
        <taxon>Erysiphales</taxon>
        <taxon>Erysiphaceae</taxon>
        <taxon>Blumeria</taxon>
    </lineage>
</organism>
<comment type="caution">
    <text evidence="2">The sequence shown here is derived from an EMBL/GenBank/DDBJ whole genome shotgun (WGS) entry which is preliminary data.</text>
</comment>
<sequence length="615" mass="69259">MCGMITRKEQAAGLRTSERNTVALYDSEVTPKIIRPVARNSSAVAFLKTERNQRRLNADLTSCSVRGVQNSFKHLNKDDIQNISHQRRSSHSTSERSFSRTSNVFMRALTGRCHQKPKLSPPMNHDQFMSFSTPSSHRSSRSKKSSSSSTQLDSRSSEYLDTKNYYHNAYIHDANTSLDALIPVQKNQDPELKSEILSAIAQPLDTFILCPEIEITPEISAIGTKSCDLWVAVEVKGSLKKADGSSGKGTTGQSLITPENGAIKSQYAEAFGFLESLKVRVEAGKDCKIDEIIGDYKVIQKIKANQTHLIILRMQFREMVAVNSARTISSQDLITELQTDLGATRCPYITVKLSYVHSGFRVTEQPLKQTSGISSHKTWLHTEATALIMRYNPNSAWSPHIDQKTSLAENPILSLIETNFHKKRAQDAIRRIAVSKSNLPSARRLVQTYELFTDNNKEPDHILQKKFDTPHNSPIQQTKESNSVTLRALTHKPHEFSEEIDPAHKIWVDMRRNSRRRCTEVKPDVNQGSRLSNQAFKKKSIYTLGNHESTGLGRVSIEQERNWIREVALRNKRSLGAETLKSIAPSVVETQFPKLTDECTSGIRIGKSWWVGLFV</sequence>
<protein>
    <submittedName>
        <fullName evidence="2">BgTH12-01330</fullName>
    </submittedName>
</protein>
<dbReference type="AlphaFoldDB" id="A0A9W4D7Z8"/>
<proteinExistence type="predicted"/>
<gene>
    <name evidence="2" type="ORF">BGTH12_LOCUS7201</name>
</gene>
<evidence type="ECO:0000313" key="3">
    <source>
        <dbReference type="Proteomes" id="UP000683417"/>
    </source>
</evidence>
<feature type="compositionally biased region" description="Low complexity" evidence="1">
    <location>
        <begin position="145"/>
        <end position="154"/>
    </location>
</feature>
<accession>A0A9W4D7Z8</accession>
<feature type="region of interest" description="Disordered" evidence="1">
    <location>
        <begin position="76"/>
        <end position="101"/>
    </location>
</feature>
<evidence type="ECO:0000256" key="1">
    <source>
        <dbReference type="SAM" id="MobiDB-lite"/>
    </source>
</evidence>
<dbReference type="EMBL" id="CAJHIT010000009">
    <property type="protein sequence ID" value="CAD6505843.1"/>
    <property type="molecule type" value="Genomic_DNA"/>
</dbReference>
<evidence type="ECO:0000313" key="2">
    <source>
        <dbReference type="EMBL" id="CAD6505843.1"/>
    </source>
</evidence>
<name>A0A9W4D7Z8_BLUGR</name>
<feature type="region of interest" description="Disordered" evidence="1">
    <location>
        <begin position="114"/>
        <end position="157"/>
    </location>
</feature>